<dbReference type="SMART" id="SM01381">
    <property type="entry name" value="7TM_GPCR_Srsx"/>
    <property type="match status" value="1"/>
</dbReference>
<dbReference type="GO" id="GO:0071880">
    <property type="term" value="P:adenylate cyclase-activating adrenergic receptor signaling pathway"/>
    <property type="evidence" value="ECO:0007669"/>
    <property type="project" value="TreeGrafter"/>
</dbReference>
<gene>
    <name evidence="12" type="ORF">CGI_10002869</name>
</gene>
<dbReference type="CDD" id="cd15064">
    <property type="entry name" value="7tmA_5-HT1_5_7"/>
    <property type="match status" value="1"/>
</dbReference>
<dbReference type="PRINTS" id="PR00237">
    <property type="entry name" value="GPCRRHODOPSN"/>
</dbReference>
<evidence type="ECO:0000256" key="2">
    <source>
        <dbReference type="ARBA" id="ARBA00022475"/>
    </source>
</evidence>
<dbReference type="GO" id="GO:0043410">
    <property type="term" value="P:positive regulation of MAPK cascade"/>
    <property type="evidence" value="ECO:0007669"/>
    <property type="project" value="TreeGrafter"/>
</dbReference>
<keyword evidence="3 10" id="KW-0812">Transmembrane</keyword>
<dbReference type="OrthoDB" id="5951059at2759"/>
<name>K1PKB0_MAGGI</name>
<proteinExistence type="inferred from homology"/>
<evidence type="ECO:0000259" key="11">
    <source>
        <dbReference type="PROSITE" id="PS50262"/>
    </source>
</evidence>
<dbReference type="InterPro" id="IPR000276">
    <property type="entry name" value="GPCR_Rhodpsn"/>
</dbReference>
<evidence type="ECO:0000256" key="7">
    <source>
        <dbReference type="ARBA" id="ARBA00023157"/>
    </source>
</evidence>
<dbReference type="AlphaFoldDB" id="K1PKB0"/>
<dbReference type="InParanoid" id="K1PKB0"/>
<accession>K1PKB0</accession>
<keyword evidence="8 10" id="KW-0675">Receptor</keyword>
<evidence type="ECO:0000256" key="9">
    <source>
        <dbReference type="ARBA" id="ARBA00023224"/>
    </source>
</evidence>
<dbReference type="EMBL" id="JH817716">
    <property type="protein sequence ID" value="EKC22048.1"/>
    <property type="molecule type" value="Genomic_DNA"/>
</dbReference>
<keyword evidence="5 10" id="KW-0297">G-protein coupled receptor</keyword>
<dbReference type="InterPro" id="IPR017452">
    <property type="entry name" value="GPCR_Rhodpsn_7TM"/>
</dbReference>
<sequence>MDGLGHDFVSRTVNIFIAIFAVLIIIGTVFGNSLVILSILMDRRLHRVGNIFIVSLALSDILVGLCVTPFALVYQLQGVWNFGSIFCDFWISMDIICCTASIVNLCVISYDRYNAISQPLHYAQFRTVRRALCLVILAWTYSIVIALPPLLGWKTPNQMTINSCVISQNVGYTFFSTIGAFYLPLVIMLCFYCKIFQVTWLRGKQWVRGPGNSLIIKFRQKKGLNSYNTFRYCCDSGKKEGKNLSIEKNSDESKENHIEKVTVDNGMQPNFDHQINIEKPTCTKSKRPTLVRQISYLSSTDSGYTTSGEASVSSDAREDQGCMPSIAEDEIITEIVDIETGKLIIKGRDGQDTNGVNIPKSIPKPNVTGKKGHVTTARKRRRLKRKDTISLPQERRAVRTLGIVVGCFLVCWLPFFIIAILVPLCPHCVFPKAVQSLALFLGYFNSACNPVIYTFFNKEFRAAFKKILCCKFNVSAPTYL</sequence>
<evidence type="ECO:0000256" key="10">
    <source>
        <dbReference type="RuleBase" id="RU000688"/>
    </source>
</evidence>
<dbReference type="KEGG" id="crg:105341884"/>
<organism evidence="12">
    <name type="scientific">Magallana gigas</name>
    <name type="common">Pacific oyster</name>
    <name type="synonym">Crassostrea gigas</name>
    <dbReference type="NCBI Taxonomy" id="29159"/>
    <lineage>
        <taxon>Eukaryota</taxon>
        <taxon>Metazoa</taxon>
        <taxon>Spiralia</taxon>
        <taxon>Lophotrochozoa</taxon>
        <taxon>Mollusca</taxon>
        <taxon>Bivalvia</taxon>
        <taxon>Autobranchia</taxon>
        <taxon>Pteriomorphia</taxon>
        <taxon>Ostreida</taxon>
        <taxon>Ostreoidea</taxon>
        <taxon>Ostreidae</taxon>
        <taxon>Magallana</taxon>
    </lineage>
</organism>
<dbReference type="Pfam" id="PF00001">
    <property type="entry name" value="7tm_1"/>
    <property type="match status" value="1"/>
</dbReference>
<evidence type="ECO:0000256" key="5">
    <source>
        <dbReference type="ARBA" id="ARBA00023040"/>
    </source>
</evidence>
<dbReference type="Gene3D" id="1.20.1070.10">
    <property type="entry name" value="Rhodopsin 7-helix transmembrane proteins"/>
    <property type="match status" value="2"/>
</dbReference>
<dbReference type="HOGENOM" id="CLU_009579_11_1_1"/>
<comment type="subcellular location">
    <subcellularLocation>
        <location evidence="1">Cell membrane</location>
        <topology evidence="1">Multi-pass membrane protein</topology>
    </subcellularLocation>
</comment>
<dbReference type="GO" id="GO:0005886">
    <property type="term" value="C:plasma membrane"/>
    <property type="evidence" value="ECO:0007669"/>
    <property type="project" value="UniProtKB-SubCell"/>
</dbReference>
<keyword evidence="7" id="KW-1015">Disulfide bond</keyword>
<keyword evidence="4" id="KW-1133">Transmembrane helix</keyword>
<comment type="similarity">
    <text evidence="10">Belongs to the G-protein coupled receptor 1 family.</text>
</comment>
<protein>
    <submittedName>
        <fullName evidence="12">Octopamine receptor</fullName>
    </submittedName>
</protein>
<dbReference type="PROSITE" id="PS50262">
    <property type="entry name" value="G_PROTEIN_RECEP_F1_2"/>
    <property type="match status" value="1"/>
</dbReference>
<keyword evidence="2" id="KW-1003">Cell membrane</keyword>
<evidence type="ECO:0000256" key="3">
    <source>
        <dbReference type="ARBA" id="ARBA00022692"/>
    </source>
</evidence>
<keyword evidence="9 10" id="KW-0807">Transducer</keyword>
<feature type="domain" description="G-protein coupled receptors family 1 profile" evidence="11">
    <location>
        <begin position="31"/>
        <end position="453"/>
    </location>
</feature>
<dbReference type="PROSITE" id="PS00237">
    <property type="entry name" value="G_PROTEIN_RECEP_F1_1"/>
    <property type="match status" value="1"/>
</dbReference>
<evidence type="ECO:0000313" key="12">
    <source>
        <dbReference type="EMBL" id="EKC22048.1"/>
    </source>
</evidence>
<reference evidence="12" key="1">
    <citation type="journal article" date="2012" name="Nature">
        <title>The oyster genome reveals stress adaptation and complexity of shell formation.</title>
        <authorList>
            <person name="Zhang G."/>
            <person name="Fang X."/>
            <person name="Guo X."/>
            <person name="Li L."/>
            <person name="Luo R."/>
            <person name="Xu F."/>
            <person name="Yang P."/>
            <person name="Zhang L."/>
            <person name="Wang X."/>
            <person name="Qi H."/>
            <person name="Xiong Z."/>
            <person name="Que H."/>
            <person name="Xie Y."/>
            <person name="Holland P.W."/>
            <person name="Paps J."/>
            <person name="Zhu Y."/>
            <person name="Wu F."/>
            <person name="Chen Y."/>
            <person name="Wang J."/>
            <person name="Peng C."/>
            <person name="Meng J."/>
            <person name="Yang L."/>
            <person name="Liu J."/>
            <person name="Wen B."/>
            <person name="Zhang N."/>
            <person name="Huang Z."/>
            <person name="Zhu Q."/>
            <person name="Feng Y."/>
            <person name="Mount A."/>
            <person name="Hedgecock D."/>
            <person name="Xu Z."/>
            <person name="Liu Y."/>
            <person name="Domazet-Loso T."/>
            <person name="Du Y."/>
            <person name="Sun X."/>
            <person name="Zhang S."/>
            <person name="Liu B."/>
            <person name="Cheng P."/>
            <person name="Jiang X."/>
            <person name="Li J."/>
            <person name="Fan D."/>
            <person name="Wang W."/>
            <person name="Fu W."/>
            <person name="Wang T."/>
            <person name="Wang B."/>
            <person name="Zhang J."/>
            <person name="Peng Z."/>
            <person name="Li Y."/>
            <person name="Li N."/>
            <person name="Wang J."/>
            <person name="Chen M."/>
            <person name="He Y."/>
            <person name="Tan F."/>
            <person name="Song X."/>
            <person name="Zheng Q."/>
            <person name="Huang R."/>
            <person name="Yang H."/>
            <person name="Du X."/>
            <person name="Chen L."/>
            <person name="Yang M."/>
            <person name="Gaffney P.M."/>
            <person name="Wang S."/>
            <person name="Luo L."/>
            <person name="She Z."/>
            <person name="Ming Y."/>
            <person name="Huang W."/>
            <person name="Zhang S."/>
            <person name="Huang B."/>
            <person name="Zhang Y."/>
            <person name="Qu T."/>
            <person name="Ni P."/>
            <person name="Miao G."/>
            <person name="Wang J."/>
            <person name="Wang Q."/>
            <person name="Steinberg C.E."/>
            <person name="Wang H."/>
            <person name="Li N."/>
            <person name="Qian L."/>
            <person name="Zhang G."/>
            <person name="Li Y."/>
            <person name="Yang H."/>
            <person name="Liu X."/>
            <person name="Wang J."/>
            <person name="Yin Y."/>
            <person name="Wang J."/>
        </authorList>
    </citation>
    <scope>NUCLEOTIDE SEQUENCE [LARGE SCALE GENOMIC DNA]</scope>
    <source>
        <strain evidence="12">05x7-T-G4-1.051#20</strain>
    </source>
</reference>
<dbReference type="PANTHER" id="PTHR24248">
    <property type="entry name" value="ADRENERGIC RECEPTOR-RELATED G-PROTEIN COUPLED RECEPTOR"/>
    <property type="match status" value="1"/>
</dbReference>
<evidence type="ECO:0000256" key="6">
    <source>
        <dbReference type="ARBA" id="ARBA00023136"/>
    </source>
</evidence>
<evidence type="ECO:0000256" key="4">
    <source>
        <dbReference type="ARBA" id="ARBA00022989"/>
    </source>
</evidence>
<dbReference type="PANTHER" id="PTHR24248:SF199">
    <property type="entry name" value="IP13425P-RELATED"/>
    <property type="match status" value="1"/>
</dbReference>
<dbReference type="SUPFAM" id="SSF81321">
    <property type="entry name" value="Family A G protein-coupled receptor-like"/>
    <property type="match status" value="1"/>
</dbReference>
<dbReference type="GO" id="GO:0004993">
    <property type="term" value="F:G protein-coupled serotonin receptor activity"/>
    <property type="evidence" value="ECO:0007669"/>
    <property type="project" value="UniProtKB-ARBA"/>
</dbReference>
<evidence type="ECO:0000256" key="8">
    <source>
        <dbReference type="ARBA" id="ARBA00023170"/>
    </source>
</evidence>
<evidence type="ECO:0000256" key="1">
    <source>
        <dbReference type="ARBA" id="ARBA00004651"/>
    </source>
</evidence>
<keyword evidence="6" id="KW-0472">Membrane</keyword>